<organism evidence="1">
    <name type="scientific">Musca domestica</name>
    <name type="common">House fly</name>
    <dbReference type="NCBI Taxonomy" id="7370"/>
    <lineage>
        <taxon>Eukaryota</taxon>
        <taxon>Metazoa</taxon>
        <taxon>Ecdysozoa</taxon>
        <taxon>Arthropoda</taxon>
        <taxon>Hexapoda</taxon>
        <taxon>Insecta</taxon>
        <taxon>Pterygota</taxon>
        <taxon>Neoptera</taxon>
        <taxon>Endopterygota</taxon>
        <taxon>Diptera</taxon>
        <taxon>Brachycera</taxon>
        <taxon>Muscomorpha</taxon>
        <taxon>Muscoidea</taxon>
        <taxon>Muscidae</taxon>
        <taxon>Musca</taxon>
    </lineage>
</organism>
<dbReference type="EnsemblMetazoa" id="MDOA015940-RA">
    <property type="protein sequence ID" value="MDOA015940-PA"/>
    <property type="gene ID" value="MDOA015940"/>
</dbReference>
<evidence type="ECO:0000313" key="1">
    <source>
        <dbReference type="EnsemblMetazoa" id="MDOA015940-PA"/>
    </source>
</evidence>
<accession>A0A1I8NIZ3</accession>
<dbReference type="VEuPathDB" id="VectorBase:MDOA015940"/>
<protein>
    <submittedName>
        <fullName evidence="1">Uncharacterized protein</fullName>
    </submittedName>
</protein>
<proteinExistence type="predicted"/>
<reference evidence="1" key="1">
    <citation type="submission" date="2020-05" db="UniProtKB">
        <authorList>
            <consortium name="EnsemblMetazoa"/>
        </authorList>
    </citation>
    <scope>IDENTIFICATION</scope>
    <source>
        <strain evidence="1">Aabys</strain>
    </source>
</reference>
<name>A0A1I8NIZ3_MUSDO</name>
<dbReference type="VEuPathDB" id="VectorBase:MDOMA2_011573"/>
<sequence>MGAPPINENYHKLITNSEVLDIANQVISAIQPMFIRLTSEVQSLRKELQELKPERKKTKTLVMPSVPFKDIESFLEFEKGLQEINEAFISLESELKLVAKAPNFVKNI</sequence>
<dbReference type="AlphaFoldDB" id="A0A1I8NIZ3"/>